<keyword evidence="2" id="KW-0547">Nucleotide-binding</keyword>
<evidence type="ECO:0000313" key="5">
    <source>
        <dbReference type="EMBL" id="KEZ86391.1"/>
    </source>
</evidence>
<dbReference type="SMART" id="SM00382">
    <property type="entry name" value="AAA"/>
    <property type="match status" value="1"/>
</dbReference>
<accession>A0A084JBQ7</accession>
<dbReference type="InterPro" id="IPR000523">
    <property type="entry name" value="Mg_chelatse_chII-like_cat_dom"/>
</dbReference>
<evidence type="ECO:0000256" key="3">
    <source>
        <dbReference type="ARBA" id="ARBA00022840"/>
    </source>
</evidence>
<dbReference type="Gene3D" id="3.30.230.10">
    <property type="match status" value="1"/>
</dbReference>
<protein>
    <submittedName>
        <fullName evidence="5">Magnesium chelatase</fullName>
    </submittedName>
</protein>
<evidence type="ECO:0000313" key="6">
    <source>
        <dbReference type="Proteomes" id="UP000028542"/>
    </source>
</evidence>
<dbReference type="PANTHER" id="PTHR32039">
    <property type="entry name" value="MAGNESIUM-CHELATASE SUBUNIT CHLI"/>
    <property type="match status" value="1"/>
</dbReference>
<dbReference type="PRINTS" id="PR01657">
    <property type="entry name" value="MCMFAMILY"/>
</dbReference>
<dbReference type="eggNOG" id="COG0606">
    <property type="taxonomic scope" value="Bacteria"/>
</dbReference>
<dbReference type="EMBL" id="JPMD01000023">
    <property type="protein sequence ID" value="KEZ86391.1"/>
    <property type="molecule type" value="Genomic_DNA"/>
</dbReference>
<dbReference type="CDD" id="cd00009">
    <property type="entry name" value="AAA"/>
    <property type="match status" value="1"/>
</dbReference>
<dbReference type="SUPFAM" id="SSF54211">
    <property type="entry name" value="Ribosomal protein S5 domain 2-like"/>
    <property type="match status" value="1"/>
</dbReference>
<dbReference type="GO" id="GO:0005524">
    <property type="term" value="F:ATP binding"/>
    <property type="evidence" value="ECO:0007669"/>
    <property type="project" value="UniProtKB-KW"/>
</dbReference>
<keyword evidence="3" id="KW-0067">ATP-binding</keyword>
<dbReference type="Proteomes" id="UP000028542">
    <property type="component" value="Unassembled WGS sequence"/>
</dbReference>
<dbReference type="InterPro" id="IPR003593">
    <property type="entry name" value="AAA+_ATPase"/>
</dbReference>
<dbReference type="Gene3D" id="3.40.50.300">
    <property type="entry name" value="P-loop containing nucleotide triphosphate hydrolases"/>
    <property type="match status" value="1"/>
</dbReference>
<comment type="caution">
    <text evidence="5">The sequence shown here is derived from an EMBL/GenBank/DDBJ whole genome shotgun (WGS) entry which is preliminary data.</text>
</comment>
<reference evidence="5 6" key="1">
    <citation type="submission" date="2014-07" db="EMBL/GenBank/DDBJ databases">
        <title>Draft genome of Clostridium sulfidigenes 113A isolated from sediments associated with methane hydrate from Krishna Godavari basin.</title>
        <authorList>
            <person name="Honkalas V.S."/>
            <person name="Dabir A.P."/>
            <person name="Arora P."/>
            <person name="Dhakephalkar P.K."/>
        </authorList>
    </citation>
    <scope>NUCLEOTIDE SEQUENCE [LARGE SCALE GENOMIC DNA]</scope>
    <source>
        <strain evidence="5 6">113A</strain>
    </source>
</reference>
<dbReference type="Pfam" id="PF13541">
    <property type="entry name" value="ChlI"/>
    <property type="match status" value="1"/>
</dbReference>
<feature type="domain" description="AAA+ ATPase" evidence="4">
    <location>
        <begin position="211"/>
        <end position="390"/>
    </location>
</feature>
<dbReference type="GO" id="GO:0003677">
    <property type="term" value="F:DNA binding"/>
    <property type="evidence" value="ECO:0007669"/>
    <property type="project" value="InterPro"/>
</dbReference>
<evidence type="ECO:0000259" key="4">
    <source>
        <dbReference type="SMART" id="SM00382"/>
    </source>
</evidence>
<dbReference type="InterPro" id="IPR001208">
    <property type="entry name" value="MCM_dom"/>
</dbReference>
<sequence>MSIQIKTAAFSGVEGVLINVEVDITYGLPNFNIVGLGDTAVKESKDRVRSAITNSSLDFPISRITINLAPAHIRKEGSHYDLPIAVGILLATNQLFLEEPDNFIFMGELSLNGNVNKIKGALPIVIEGIKHGVKNYIVPMENKDECACIEEANIYPIKNLSEVIHLFTYKDVKPYTFTSRERYKNNNCPLDFEDVIGQQAAKRALEVAVAGNHNVLMYGTPGSGKTMLAERVISIMPPLTDDEALEVTKIYSISGELKEEGLMGNRPFRNPHHTITSTALIGGGRNPSAGEVSLAHNGVLFIDEILEFDKRALQVLRQPLENKRVRISRVNGTITYPADFMLVAAMNPCNCGMYGSETRLCKCSDSEVKRYLSRLSGPLLERIDIFTPVNSISYETINSDKKEEKSEVMAIRIERAREIQSERFRNEHIKYNSNMSSSHIKKYCKLNGDSNRILEYTYKKYGLSTRVYNRILKVARTIADLDGNKSIEENHIIEALQYRKYIREDII</sequence>
<dbReference type="InterPro" id="IPR020568">
    <property type="entry name" value="Ribosomal_Su5_D2-typ_SF"/>
</dbReference>
<dbReference type="Pfam" id="PF01078">
    <property type="entry name" value="Mg_chelatase"/>
    <property type="match status" value="1"/>
</dbReference>
<dbReference type="InterPro" id="IPR027417">
    <property type="entry name" value="P-loop_NTPase"/>
</dbReference>
<dbReference type="RefSeq" id="WP_035132773.1">
    <property type="nucleotide sequence ID" value="NZ_JPMD01000023.1"/>
</dbReference>
<dbReference type="InterPro" id="IPR045006">
    <property type="entry name" value="CHLI-like"/>
</dbReference>
<dbReference type="InterPro" id="IPR014721">
    <property type="entry name" value="Ribsml_uS5_D2-typ_fold_subgr"/>
</dbReference>
<keyword evidence="6" id="KW-1185">Reference proteome</keyword>
<comment type="similarity">
    <text evidence="1">Belongs to the Mg-chelatase subunits D/I family. ComM subfamily.</text>
</comment>
<dbReference type="NCBIfam" id="TIGR00368">
    <property type="entry name" value="YifB family Mg chelatase-like AAA ATPase"/>
    <property type="match status" value="1"/>
</dbReference>
<dbReference type="InterPro" id="IPR025158">
    <property type="entry name" value="Mg_chelat-rel_C"/>
</dbReference>
<dbReference type="STRING" id="318464.IO99_09935"/>
<dbReference type="InterPro" id="IPR004482">
    <property type="entry name" value="Mg_chelat-rel"/>
</dbReference>
<gene>
    <name evidence="5" type="ORF">IO99_09935</name>
</gene>
<evidence type="ECO:0000256" key="1">
    <source>
        <dbReference type="ARBA" id="ARBA00006354"/>
    </source>
</evidence>
<dbReference type="AlphaFoldDB" id="A0A084JBQ7"/>
<dbReference type="PANTHER" id="PTHR32039:SF7">
    <property type="entry name" value="COMPETENCE PROTEIN COMM"/>
    <property type="match status" value="1"/>
</dbReference>
<proteinExistence type="inferred from homology"/>
<name>A0A084JBQ7_9CLOT</name>
<dbReference type="Pfam" id="PF13335">
    <property type="entry name" value="Mg_chelatase_C"/>
    <property type="match status" value="1"/>
</dbReference>
<organism evidence="5 6">
    <name type="scientific">Clostridium sulfidigenes</name>
    <dbReference type="NCBI Taxonomy" id="318464"/>
    <lineage>
        <taxon>Bacteria</taxon>
        <taxon>Bacillati</taxon>
        <taxon>Bacillota</taxon>
        <taxon>Clostridia</taxon>
        <taxon>Eubacteriales</taxon>
        <taxon>Clostridiaceae</taxon>
        <taxon>Clostridium</taxon>
    </lineage>
</organism>
<dbReference type="SUPFAM" id="SSF52540">
    <property type="entry name" value="P-loop containing nucleoside triphosphate hydrolases"/>
    <property type="match status" value="1"/>
</dbReference>
<evidence type="ECO:0000256" key="2">
    <source>
        <dbReference type="ARBA" id="ARBA00022741"/>
    </source>
</evidence>